<comment type="caution">
    <text evidence="1">The sequence shown here is derived from an EMBL/GenBank/DDBJ whole genome shotgun (WGS) entry which is preliminary data.</text>
</comment>
<dbReference type="Proteomes" id="UP000033947">
    <property type="component" value="Unassembled WGS sequence"/>
</dbReference>
<name>A0A0G0VQ05_UNCKA</name>
<evidence type="ECO:0000313" key="2">
    <source>
        <dbReference type="Proteomes" id="UP000033947"/>
    </source>
</evidence>
<evidence type="ECO:0000313" key="1">
    <source>
        <dbReference type="EMBL" id="KKS02989.1"/>
    </source>
</evidence>
<protein>
    <submittedName>
        <fullName evidence="1">Uncharacterized protein</fullName>
    </submittedName>
</protein>
<organism evidence="1 2">
    <name type="scientific">candidate division WWE3 bacterium GW2011_GWC2_41_23</name>
    <dbReference type="NCBI Taxonomy" id="1619123"/>
    <lineage>
        <taxon>Bacteria</taxon>
        <taxon>Katanobacteria</taxon>
    </lineage>
</organism>
<sequence length="1332" mass="146992">MRYKYLIGKYIYSFLLVVFAATVIAPEGNAADITSSMDLFEPGTTCRNLEEDPRLGVVCGVVRSATPRDVETANGIATHPNAPAKGVSVYIYECEANSPTCKFQGNLTNPFSSTSTDENGYYSLTFRKIGNNQIRYLAFVCDNKLAGLYKVPSFTSFVLNTPLKCPETSTYKAPSQYLDPVAPGSFLSCDIKRPDPLATDSPVSFEGYFGKELQPQVEYNFTLGVDAADSRYMPRGSVFGDGTDSLLNPDKEAPDRGAFYYSDCLLVYKDWPNVNQLCLRPSKETPSDEELSEYEEALYTEPRFTTMNFLPNIPIKSTLLFFKDLTARQDVVSYVQNPTAPAQLLHTIFSNCKGSVYLRKWDDPDKTNTLPDCAELKSCNTASSGYEGDYRNRQYSAGPARNLANPAILRAESEAYLVPGSTLVETEVCTHIGKKIKIKDIQPPWDYCQLGTAGCGYILDKTYWNPEFAYLYGIKGTSMKMGYGFEGLNDTYWAPGASANANQIAFTPGNEKAGIPVKGGTYYSDNNYSLNNGLTPMSGGILSTDLAVSAESDGIKRPLAYVLQRPGETLADKAIYQQGAVKIEDAGSNLLEYCENSNVNPQHTSNLEEFTSASQDTLLINNWFRGNQDHYFQNLIDLLFPDKSAQTATTTIFRTTAGINRTQALEENVATINRFDAYDSLLTTAHGEGMYDAGLGAALYQLALQYLWPGTSETGKSYFDRKSPYPLEDGQRIDDLTVTFDLSEDNFTDIFKLPNDGHVENADWGTNNDNVCYPWNDIGVNGYCYQDFEVKYSVIPKEITRTCKVANCEVFEIGTGCDWCVYEGGDLKFDCYKNSGLVGDCSASDQYDLGAVGPDTYFSEACAKVKIDCMPGPGSALQSCIEDNYELKDIPEATCPTSGYWNVNWSGVYERYPEWDQYDYEMGMLQISCEEGYCNAPSWGDARRCKDQYGDFHEEFEISCTVGVEKETSRAPACNMQDAGPYACSADIDKDSNFKQTQEILRGYEGETYNVDSTVLINNEIWKKLARPGNKTYGTLAFSSADTSVTPAGTDNKNTNRNKDISGFGGASPEYKMISAHALYVNYFTGGEDIYYHCNNSEKGWFGTWTCPLLPVPKPPIIDFATLTSNLETACTLSTNSTCQVKFDDTGNIGALSPAFIGIVNAAADKFKVPAASILTYLSVINKTKIPLYQQLFSLAGQTTLLDGSLPWYGRLPQCDDNNTAAIGPYDWIKTWFDKTIALDSYKNAFVGLSDGRAEIASRCNFLDATFAAAAALTNGGNQCQPWTWDDAFPKIEQLAFGTAGAGSPDEGGDYWAEKRSLWESCYGGTLDRLPE</sequence>
<proteinExistence type="predicted"/>
<gene>
    <name evidence="1" type="ORF">UU55_C0007G0034</name>
</gene>
<dbReference type="EMBL" id="LCBB01000007">
    <property type="protein sequence ID" value="KKS02989.1"/>
    <property type="molecule type" value="Genomic_DNA"/>
</dbReference>
<reference evidence="1 2" key="1">
    <citation type="journal article" date="2015" name="Nature">
        <title>rRNA introns, odd ribosomes, and small enigmatic genomes across a large radiation of phyla.</title>
        <authorList>
            <person name="Brown C.T."/>
            <person name="Hug L.A."/>
            <person name="Thomas B.C."/>
            <person name="Sharon I."/>
            <person name="Castelle C.J."/>
            <person name="Singh A."/>
            <person name="Wilkins M.J."/>
            <person name="Williams K.H."/>
            <person name="Banfield J.F."/>
        </authorList>
    </citation>
    <scope>NUCLEOTIDE SEQUENCE [LARGE SCALE GENOMIC DNA]</scope>
</reference>
<accession>A0A0G0VQ05</accession>